<dbReference type="GO" id="GO:0005840">
    <property type="term" value="C:ribosome"/>
    <property type="evidence" value="ECO:0007669"/>
    <property type="project" value="UniProtKB-KW"/>
</dbReference>
<accession>A0A1F7WGU2</accession>
<comment type="subunit">
    <text evidence="5">Part of the 50S ribosomal subunit.</text>
</comment>
<evidence type="ECO:0000256" key="4">
    <source>
        <dbReference type="ARBA" id="ARBA00035206"/>
    </source>
</evidence>
<dbReference type="GO" id="GO:0019843">
    <property type="term" value="F:rRNA binding"/>
    <property type="evidence" value="ECO:0007669"/>
    <property type="project" value="UniProtKB-UniRule"/>
</dbReference>
<dbReference type="PANTHER" id="PTHR12903">
    <property type="entry name" value="MITOCHONDRIAL RIBOSOMAL PROTEIN L24"/>
    <property type="match status" value="1"/>
</dbReference>
<evidence type="ECO:0000313" key="7">
    <source>
        <dbReference type="EMBL" id="OGM01275.1"/>
    </source>
</evidence>
<dbReference type="InterPro" id="IPR057264">
    <property type="entry name" value="Ribosomal_uL24_C"/>
</dbReference>
<dbReference type="STRING" id="1802424.A2480_01995"/>
<dbReference type="InterPro" id="IPR041988">
    <property type="entry name" value="Ribosomal_uL24_KOW"/>
</dbReference>
<dbReference type="HAMAP" id="MF_01326_B">
    <property type="entry name" value="Ribosomal_uL24_B"/>
    <property type="match status" value="1"/>
</dbReference>
<keyword evidence="5" id="KW-0694">RNA-binding</keyword>
<feature type="domain" description="KOW" evidence="6">
    <location>
        <begin position="2"/>
        <end position="29"/>
    </location>
</feature>
<keyword evidence="2 5" id="KW-0689">Ribosomal protein</keyword>
<dbReference type="Pfam" id="PF00467">
    <property type="entry name" value="KOW"/>
    <property type="match status" value="1"/>
</dbReference>
<comment type="similarity">
    <text evidence="1 5">Belongs to the universal ribosomal protein uL24 family.</text>
</comment>
<dbReference type="EMBL" id="MGFG01000010">
    <property type="protein sequence ID" value="OGM01275.1"/>
    <property type="molecule type" value="Genomic_DNA"/>
</dbReference>
<keyword evidence="3 5" id="KW-0687">Ribonucleoprotein</keyword>
<dbReference type="SMART" id="SM00739">
    <property type="entry name" value="KOW"/>
    <property type="match status" value="1"/>
</dbReference>
<dbReference type="AlphaFoldDB" id="A0A1F7WGU2"/>
<organism evidence="7 8">
    <name type="scientific">Candidatus Uhrbacteria bacterium RIFOXYC2_FULL_47_19</name>
    <dbReference type="NCBI Taxonomy" id="1802424"/>
    <lineage>
        <taxon>Bacteria</taxon>
        <taxon>Candidatus Uhriibacteriota</taxon>
    </lineage>
</organism>
<evidence type="ECO:0000313" key="8">
    <source>
        <dbReference type="Proteomes" id="UP000176988"/>
    </source>
</evidence>
<comment type="function">
    <text evidence="5">One of the proteins that surrounds the polypeptide exit tunnel on the outside of the subunit.</text>
</comment>
<dbReference type="InterPro" id="IPR005824">
    <property type="entry name" value="KOW"/>
</dbReference>
<evidence type="ECO:0000256" key="3">
    <source>
        <dbReference type="ARBA" id="ARBA00023274"/>
    </source>
</evidence>
<dbReference type="Gene3D" id="2.30.30.30">
    <property type="match status" value="1"/>
</dbReference>
<dbReference type="InterPro" id="IPR003256">
    <property type="entry name" value="Ribosomal_uL24"/>
</dbReference>
<evidence type="ECO:0000256" key="5">
    <source>
        <dbReference type="HAMAP-Rule" id="MF_01326"/>
    </source>
</evidence>
<comment type="caution">
    <text evidence="7">The sequence shown here is derived from an EMBL/GenBank/DDBJ whole genome shotgun (WGS) entry which is preliminary data.</text>
</comment>
<dbReference type="Proteomes" id="UP000176988">
    <property type="component" value="Unassembled WGS sequence"/>
</dbReference>
<protein>
    <recommendedName>
        <fullName evidence="4 5">Large ribosomal subunit protein uL24</fullName>
    </recommendedName>
</protein>
<name>A0A1F7WGU2_9BACT</name>
<dbReference type="GO" id="GO:0003735">
    <property type="term" value="F:structural constituent of ribosome"/>
    <property type="evidence" value="ECO:0007669"/>
    <property type="project" value="InterPro"/>
</dbReference>
<dbReference type="GO" id="GO:0006412">
    <property type="term" value="P:translation"/>
    <property type="evidence" value="ECO:0007669"/>
    <property type="project" value="UniProtKB-UniRule"/>
</dbReference>
<evidence type="ECO:0000256" key="1">
    <source>
        <dbReference type="ARBA" id="ARBA00010618"/>
    </source>
</evidence>
<dbReference type="GO" id="GO:1990904">
    <property type="term" value="C:ribonucleoprotein complex"/>
    <property type="evidence" value="ECO:0007669"/>
    <property type="project" value="UniProtKB-KW"/>
</dbReference>
<dbReference type="InterPro" id="IPR014722">
    <property type="entry name" value="Rib_uL2_dom2"/>
</dbReference>
<dbReference type="InterPro" id="IPR008991">
    <property type="entry name" value="Translation_prot_SH3-like_sf"/>
</dbReference>
<comment type="function">
    <text evidence="5">One of two assembly initiator proteins, it binds directly to the 5'-end of the 23S rRNA, where it nucleates assembly of the 50S subunit.</text>
</comment>
<reference evidence="7 8" key="1">
    <citation type="journal article" date="2016" name="Nat. Commun.">
        <title>Thousands of microbial genomes shed light on interconnected biogeochemical processes in an aquifer system.</title>
        <authorList>
            <person name="Anantharaman K."/>
            <person name="Brown C.T."/>
            <person name="Hug L.A."/>
            <person name="Sharon I."/>
            <person name="Castelle C.J."/>
            <person name="Probst A.J."/>
            <person name="Thomas B.C."/>
            <person name="Singh A."/>
            <person name="Wilkins M.J."/>
            <person name="Karaoz U."/>
            <person name="Brodie E.L."/>
            <person name="Williams K.H."/>
            <person name="Hubbard S.S."/>
            <person name="Banfield J.F."/>
        </authorList>
    </citation>
    <scope>NUCLEOTIDE SEQUENCE [LARGE SCALE GENOMIC DNA]</scope>
</reference>
<dbReference type="Pfam" id="PF17136">
    <property type="entry name" value="ribosomal_L24"/>
    <property type="match status" value="1"/>
</dbReference>
<evidence type="ECO:0000259" key="6">
    <source>
        <dbReference type="SMART" id="SM00739"/>
    </source>
</evidence>
<dbReference type="SUPFAM" id="SSF50104">
    <property type="entry name" value="Translation proteins SH3-like domain"/>
    <property type="match status" value="1"/>
</dbReference>
<keyword evidence="5" id="KW-0699">rRNA-binding</keyword>
<dbReference type="CDD" id="cd06089">
    <property type="entry name" value="KOW_RPL26"/>
    <property type="match status" value="1"/>
</dbReference>
<gene>
    <name evidence="5" type="primary">rplX</name>
    <name evidence="7" type="ORF">A2480_01995</name>
</gene>
<proteinExistence type="inferred from homology"/>
<dbReference type="NCBIfam" id="TIGR01079">
    <property type="entry name" value="rplX_bact"/>
    <property type="match status" value="1"/>
</dbReference>
<evidence type="ECO:0000256" key="2">
    <source>
        <dbReference type="ARBA" id="ARBA00022980"/>
    </source>
</evidence>
<sequence>MRIKKGDNVKVTAGKDRGKTGKVMQAFPALGKVVVEGANTMTKHMKVRKQGEKGQKISYSAPLNVTNVQLVCPKCAQPTRIGMQTLESEGKGIKKVRICKKCKEAIE</sequence>